<dbReference type="EMBL" id="JAMQGR010000001">
    <property type="protein sequence ID" value="MCM2564674.1"/>
    <property type="molecule type" value="Genomic_DNA"/>
</dbReference>
<dbReference type="Proteomes" id="UP001202243">
    <property type="component" value="Unassembled WGS sequence"/>
</dbReference>
<dbReference type="PROSITE" id="PS51257">
    <property type="entry name" value="PROKAR_LIPOPROTEIN"/>
    <property type="match status" value="1"/>
</dbReference>
<sequence>MKTHTTTQIVYACLAAALAAVLLACGGGHHHHKPPALSTYAATSLVSDTTAVPAAAHTDPNLVNAWGVAFNPRGFVWVVANGTAKSTLYDGNGVPQALVVSTPAGPTGIVFNGTQDFKLSQNGVTAASPFIFASESGSIAAWSPTVSPTTAVVVYDGSGGGSVYKGLAIAAYAGANYLYAADFHNQRVDVFDASFARLSWSGAFSDPGLPAGYAPFGIQAIGERIYVAYAMRQASGDDEQAGAGLGIVNVYDTGGKLIKRLVSGGALNAPWGMALAPADFGAASNMLLIGNFGDGKINAYDLATGEARGALRKVDGTPLVIDGLWGIAFGNGLNSQPVNTLFYAAGPHDETHGQYGRIDLK</sequence>
<evidence type="ECO:0000313" key="2">
    <source>
        <dbReference type="EMBL" id="MCM2564674.1"/>
    </source>
</evidence>
<accession>A0ABT0WLS6</accession>
<proteinExistence type="predicted"/>
<evidence type="ECO:0000313" key="3">
    <source>
        <dbReference type="Proteomes" id="UP001202243"/>
    </source>
</evidence>
<organism evidence="2 3">
    <name type="scientific">Janthinobacterium kumbetense</name>
    <dbReference type="NCBI Taxonomy" id="2950280"/>
    <lineage>
        <taxon>Bacteria</taxon>
        <taxon>Pseudomonadati</taxon>
        <taxon>Pseudomonadota</taxon>
        <taxon>Betaproteobacteria</taxon>
        <taxon>Burkholderiales</taxon>
        <taxon>Oxalobacteraceae</taxon>
        <taxon>Janthinobacterium</taxon>
    </lineage>
</organism>
<name>A0ABT0WLS6_9BURK</name>
<dbReference type="Gene3D" id="2.130.10.10">
    <property type="entry name" value="YVTN repeat-like/Quinoprotein amine dehydrogenase"/>
    <property type="match status" value="1"/>
</dbReference>
<dbReference type="NCBIfam" id="TIGR03118">
    <property type="entry name" value="PEPCTERM_chp_1"/>
    <property type="match status" value="1"/>
</dbReference>
<feature type="chain" id="PRO_5046388252" evidence="1">
    <location>
        <begin position="25"/>
        <end position="361"/>
    </location>
</feature>
<dbReference type="InterPro" id="IPR017549">
    <property type="entry name" value="APMV_L690"/>
</dbReference>
<reference evidence="2 3" key="1">
    <citation type="submission" date="2022-06" db="EMBL/GenBank/DDBJ databases">
        <title>Janthinobacterium kumbetensis sp. nov., isolated from spring water in Turkey.</title>
        <authorList>
            <person name="Inan Bektas K."/>
            <person name="Belduz A.A."/>
            <person name="Canakci S."/>
            <person name="Nalcaoglu A."/>
            <person name="Ceylan E."/>
            <person name="Kati H."/>
        </authorList>
    </citation>
    <scope>NUCLEOTIDE SEQUENCE [LARGE SCALE GENOMIC DNA]</scope>
    <source>
        <strain evidence="2 3">GK</strain>
    </source>
</reference>
<gene>
    <name evidence="2" type="ORF">NCG91_03625</name>
</gene>
<comment type="caution">
    <text evidence="2">The sequence shown here is derived from an EMBL/GenBank/DDBJ whole genome shotgun (WGS) entry which is preliminary data.</text>
</comment>
<dbReference type="InterPro" id="IPR015943">
    <property type="entry name" value="WD40/YVTN_repeat-like_dom_sf"/>
</dbReference>
<keyword evidence="3" id="KW-1185">Reference proteome</keyword>
<evidence type="ECO:0000256" key="1">
    <source>
        <dbReference type="SAM" id="SignalP"/>
    </source>
</evidence>
<protein>
    <submittedName>
        <fullName evidence="2">TIGR03118 family protein</fullName>
    </submittedName>
</protein>
<dbReference type="RefSeq" id="WP_251348608.1">
    <property type="nucleotide sequence ID" value="NZ_JAMQGR010000001.1"/>
</dbReference>
<dbReference type="SUPFAM" id="SSF63829">
    <property type="entry name" value="Calcium-dependent phosphotriesterase"/>
    <property type="match status" value="1"/>
</dbReference>
<feature type="signal peptide" evidence="1">
    <location>
        <begin position="1"/>
        <end position="24"/>
    </location>
</feature>
<keyword evidence="1" id="KW-0732">Signal</keyword>